<evidence type="ECO:0000313" key="1">
    <source>
        <dbReference type="EnsemblMetazoa" id="CLYHEMP015002.1"/>
    </source>
</evidence>
<keyword evidence="2" id="KW-1185">Reference proteome</keyword>
<name>A0A7M5WZV6_9CNID</name>
<reference evidence="1" key="1">
    <citation type="submission" date="2021-01" db="UniProtKB">
        <authorList>
            <consortium name="EnsemblMetazoa"/>
        </authorList>
    </citation>
    <scope>IDENTIFICATION</scope>
</reference>
<proteinExistence type="predicted"/>
<dbReference type="Proteomes" id="UP000594262">
    <property type="component" value="Unplaced"/>
</dbReference>
<dbReference type="EnsemblMetazoa" id="CLYHEMT015002.1">
    <property type="protein sequence ID" value="CLYHEMP015002.1"/>
    <property type="gene ID" value="CLYHEMG015002"/>
</dbReference>
<protein>
    <submittedName>
        <fullName evidence="1">Uncharacterized protein</fullName>
    </submittedName>
</protein>
<sequence>IKKRWQDWGNIAGSDERPKKVFVREVSTETLLEQVHKSCLQEIRVVRSKSKLKDASVESLISLDDVALCTEIDKFCPVLGAALRGGMGIQDSTKRDVKAMRLQCYSIVFKARYGQNRATVVAHRNDQLLLAAGAKKASFSWFNKMGLTNSYGT</sequence>
<evidence type="ECO:0000313" key="2">
    <source>
        <dbReference type="Proteomes" id="UP000594262"/>
    </source>
</evidence>
<accession>A0A7M5WZV6</accession>
<dbReference type="AlphaFoldDB" id="A0A7M5WZV6"/>
<organism evidence="1 2">
    <name type="scientific">Clytia hemisphaerica</name>
    <dbReference type="NCBI Taxonomy" id="252671"/>
    <lineage>
        <taxon>Eukaryota</taxon>
        <taxon>Metazoa</taxon>
        <taxon>Cnidaria</taxon>
        <taxon>Hydrozoa</taxon>
        <taxon>Hydroidolina</taxon>
        <taxon>Leptothecata</taxon>
        <taxon>Obeliida</taxon>
        <taxon>Clytiidae</taxon>
        <taxon>Clytia</taxon>
    </lineage>
</organism>